<dbReference type="KEGG" id="lgi:LOTGIDRAFT_170342"/>
<dbReference type="PANTHER" id="PTHR24082:SF507">
    <property type="entry name" value="BILE ACID RECEPTOR-RELATED"/>
    <property type="match status" value="1"/>
</dbReference>
<keyword evidence="7 14" id="KW-0804">Transcription</keyword>
<name>V3ZDF9_LOTGI</name>
<dbReference type="SUPFAM" id="SSF48508">
    <property type="entry name" value="Nuclear receptor ligand-binding domain"/>
    <property type="match status" value="1"/>
</dbReference>
<dbReference type="STRING" id="225164.V3ZDF9"/>
<evidence type="ECO:0000313" key="19">
    <source>
        <dbReference type="Proteomes" id="UP000030746"/>
    </source>
</evidence>
<dbReference type="GO" id="GO:0008270">
    <property type="term" value="F:zinc ion binding"/>
    <property type="evidence" value="ECO:0007669"/>
    <property type="project" value="UniProtKB-KW"/>
</dbReference>
<dbReference type="PROSITE" id="PS51843">
    <property type="entry name" value="NR_LBD"/>
    <property type="match status" value="1"/>
</dbReference>
<dbReference type="InterPro" id="IPR050234">
    <property type="entry name" value="Nuclear_hormone_rcpt_NR1"/>
</dbReference>
<dbReference type="SMART" id="SM00399">
    <property type="entry name" value="ZnF_C4"/>
    <property type="match status" value="1"/>
</dbReference>
<keyword evidence="2 14" id="KW-0479">Metal-binding</keyword>
<comment type="subcellular location">
    <subcellularLocation>
        <location evidence="14">Nucleus</location>
    </subcellularLocation>
</comment>
<dbReference type="SMART" id="SM00430">
    <property type="entry name" value="HOLI"/>
    <property type="match status" value="1"/>
</dbReference>
<dbReference type="Gene3D" id="1.10.565.10">
    <property type="entry name" value="Retinoid X Receptor"/>
    <property type="match status" value="1"/>
</dbReference>
<evidence type="ECO:0000256" key="5">
    <source>
        <dbReference type="ARBA" id="ARBA00023015"/>
    </source>
</evidence>
<evidence type="ECO:0000256" key="3">
    <source>
        <dbReference type="ARBA" id="ARBA00022771"/>
    </source>
</evidence>
<dbReference type="GO" id="GO:0030154">
    <property type="term" value="P:cell differentiation"/>
    <property type="evidence" value="ECO:0007669"/>
    <property type="project" value="TreeGrafter"/>
</dbReference>
<evidence type="ECO:0000256" key="15">
    <source>
        <dbReference type="SAM" id="MobiDB-lite"/>
    </source>
</evidence>
<dbReference type="InterPro" id="IPR001723">
    <property type="entry name" value="Nuclear_hrmn_rcpt"/>
</dbReference>
<dbReference type="HOGENOM" id="CLU_007368_12_4_1"/>
<feature type="region of interest" description="Disordered" evidence="15">
    <location>
        <begin position="1"/>
        <end position="21"/>
    </location>
</feature>
<feature type="domain" description="Nuclear receptor" evidence="16">
    <location>
        <begin position="86"/>
        <end position="161"/>
    </location>
</feature>
<gene>
    <name evidence="18" type="ORF">LOTGIDRAFT_170342</name>
</gene>
<keyword evidence="3 14" id="KW-0863">Zinc-finger</keyword>
<evidence type="ECO:0000256" key="11">
    <source>
        <dbReference type="ARBA" id="ARBA00030794"/>
    </source>
</evidence>
<proteinExistence type="inferred from homology"/>
<evidence type="ECO:0000256" key="7">
    <source>
        <dbReference type="ARBA" id="ARBA00023163"/>
    </source>
</evidence>
<dbReference type="InterPro" id="IPR013088">
    <property type="entry name" value="Znf_NHR/GATA"/>
</dbReference>
<dbReference type="InterPro" id="IPR001628">
    <property type="entry name" value="Znf_hrmn_rcpt"/>
</dbReference>
<dbReference type="InterPro" id="IPR000536">
    <property type="entry name" value="Nucl_hrmn_rcpt_lig-bd"/>
</dbReference>
<evidence type="ECO:0000256" key="13">
    <source>
        <dbReference type="ARBA" id="ARBA00033286"/>
    </source>
</evidence>
<dbReference type="AlphaFoldDB" id="V3ZDF9"/>
<evidence type="ECO:0000256" key="4">
    <source>
        <dbReference type="ARBA" id="ARBA00022833"/>
    </source>
</evidence>
<dbReference type="PRINTS" id="PR00047">
    <property type="entry name" value="STROIDFINGER"/>
</dbReference>
<dbReference type="GO" id="GO:0000122">
    <property type="term" value="P:negative regulation of transcription by RNA polymerase II"/>
    <property type="evidence" value="ECO:0007669"/>
    <property type="project" value="TreeGrafter"/>
</dbReference>
<dbReference type="PROSITE" id="PS51030">
    <property type="entry name" value="NUCLEAR_REC_DBD_2"/>
    <property type="match status" value="1"/>
</dbReference>
<comment type="similarity">
    <text evidence="14">Belongs to the nuclear hormone receptor family.</text>
</comment>
<keyword evidence="4 14" id="KW-0862">Zinc</keyword>
<evidence type="ECO:0000259" key="16">
    <source>
        <dbReference type="PROSITE" id="PS51030"/>
    </source>
</evidence>
<evidence type="ECO:0000259" key="17">
    <source>
        <dbReference type="PROSITE" id="PS51843"/>
    </source>
</evidence>
<evidence type="ECO:0000313" key="18">
    <source>
        <dbReference type="EMBL" id="ESO82067.1"/>
    </source>
</evidence>
<dbReference type="PRINTS" id="PR00398">
    <property type="entry name" value="STRDHORMONER"/>
</dbReference>
<keyword evidence="5 14" id="KW-0805">Transcription regulation</keyword>
<organism evidence="18 19">
    <name type="scientific">Lottia gigantea</name>
    <name type="common">Giant owl limpet</name>
    <dbReference type="NCBI Taxonomy" id="225164"/>
    <lineage>
        <taxon>Eukaryota</taxon>
        <taxon>Metazoa</taxon>
        <taxon>Spiralia</taxon>
        <taxon>Lophotrochozoa</taxon>
        <taxon>Mollusca</taxon>
        <taxon>Gastropoda</taxon>
        <taxon>Patellogastropoda</taxon>
        <taxon>Lottioidea</taxon>
        <taxon>Lottiidae</taxon>
        <taxon>Lottia</taxon>
    </lineage>
</organism>
<dbReference type="OMA" id="PCKEEMS"/>
<sequence>MHGHHLEAYLDISPPPSPAMGKVVSEGDMPPDVHQSQFSVFDHQITNNVSQDAYTFHSEDTKYSDVMATDVKRKKGIGVAGKSIEEELCRICGDRASGYHYNALSCEGCKGFFRRSITRGATYSCRYGGNCEMDMWMRRKCQACRLRRCKECGMKEECLLSDEQCKARDARRKAKAKVNPVKTEPIPDSNGLSPESKQRSVGDRNGGTQSVYTNPLTVINSNPMNKVAHHHRQLIEEVCRLQDKYEFPDEADVDKATCVKPDMKEVTADAMFRDMAEMTVLITNLIVEFAKSLPGFTSLSKADQIVLLKAASSEVMAIRAARCYDLETRCIVFANGVPCTLENMKATGMGEYAELTYQFCHNMAVMETDNAEYALLTAISIFSERPGLSEKDRVEEVQYRYVSALESYEHIKRHKGACSFGRILSLLPDLRSISAEHSKTIVEISQQSSHMPGDYCEVKDIYVDPPEGT</sequence>
<keyword evidence="8 14" id="KW-0675">Receptor</keyword>
<dbReference type="PANTHER" id="PTHR24082">
    <property type="entry name" value="NUCLEAR HORMONE RECEPTOR"/>
    <property type="match status" value="1"/>
</dbReference>
<evidence type="ECO:0000256" key="2">
    <source>
        <dbReference type="ARBA" id="ARBA00022723"/>
    </source>
</evidence>
<dbReference type="Gene3D" id="3.30.50.10">
    <property type="entry name" value="Erythroid Transcription Factor GATA-1, subunit A"/>
    <property type="match status" value="1"/>
</dbReference>
<reference evidence="18 19" key="1">
    <citation type="journal article" date="2013" name="Nature">
        <title>Insights into bilaterian evolution from three spiralian genomes.</title>
        <authorList>
            <person name="Simakov O."/>
            <person name="Marletaz F."/>
            <person name="Cho S.J."/>
            <person name="Edsinger-Gonzales E."/>
            <person name="Havlak P."/>
            <person name="Hellsten U."/>
            <person name="Kuo D.H."/>
            <person name="Larsson T."/>
            <person name="Lv J."/>
            <person name="Arendt D."/>
            <person name="Savage R."/>
            <person name="Osoegawa K."/>
            <person name="de Jong P."/>
            <person name="Grimwood J."/>
            <person name="Chapman J.A."/>
            <person name="Shapiro H."/>
            <person name="Aerts A."/>
            <person name="Otillar R.P."/>
            <person name="Terry A.Y."/>
            <person name="Boore J.L."/>
            <person name="Grigoriev I.V."/>
            <person name="Lindberg D.R."/>
            <person name="Seaver E.C."/>
            <person name="Weisblat D.A."/>
            <person name="Putnam N.H."/>
            <person name="Rokhsar D.S."/>
        </authorList>
    </citation>
    <scope>NUCLEOTIDE SEQUENCE [LARGE SCALE GENOMIC DNA]</scope>
</reference>
<keyword evidence="9 14" id="KW-0539">Nucleus</keyword>
<dbReference type="SUPFAM" id="SSF57716">
    <property type="entry name" value="Glucocorticoid receptor-like (DNA-binding domain)"/>
    <property type="match status" value="1"/>
</dbReference>
<accession>V3ZDF9</accession>
<dbReference type="PRINTS" id="PR01283">
    <property type="entry name" value="ECDYSTEROIDR"/>
</dbReference>
<protein>
    <recommendedName>
        <fullName evidence="1">Ecdysone receptor</fullName>
    </recommendedName>
    <alternativeName>
        <fullName evidence="10">20-hydroxy-ecdysone receptor</fullName>
    </alternativeName>
    <alternativeName>
        <fullName evidence="11">EcRH</fullName>
    </alternativeName>
    <alternativeName>
        <fullName evidence="12">Ecdysteroid receptor</fullName>
    </alternativeName>
    <alternativeName>
        <fullName evidence="13">Nuclear receptor subfamily 1 group H member 1</fullName>
    </alternativeName>
</protein>
<keyword evidence="19" id="KW-1185">Reference proteome</keyword>
<dbReference type="Proteomes" id="UP000030746">
    <property type="component" value="Unassembled WGS sequence"/>
</dbReference>
<dbReference type="GO" id="GO:0035076">
    <property type="term" value="P:ecdysone receptor signaling pathway"/>
    <property type="evidence" value="ECO:0007669"/>
    <property type="project" value="InterPro"/>
</dbReference>
<evidence type="ECO:0000256" key="8">
    <source>
        <dbReference type="ARBA" id="ARBA00023170"/>
    </source>
</evidence>
<dbReference type="GO" id="GO:0004879">
    <property type="term" value="F:nuclear receptor activity"/>
    <property type="evidence" value="ECO:0007669"/>
    <property type="project" value="InterPro"/>
</dbReference>
<dbReference type="CTD" id="20241382"/>
<dbReference type="InterPro" id="IPR035500">
    <property type="entry name" value="NHR-like_dom_sf"/>
</dbReference>
<feature type="region of interest" description="Disordered" evidence="15">
    <location>
        <begin position="173"/>
        <end position="209"/>
    </location>
</feature>
<dbReference type="GO" id="GO:0000978">
    <property type="term" value="F:RNA polymerase II cis-regulatory region sequence-specific DNA binding"/>
    <property type="evidence" value="ECO:0007669"/>
    <property type="project" value="TreeGrafter"/>
</dbReference>
<dbReference type="FunFam" id="3.30.50.10:FF:000031">
    <property type="entry name" value="Ecdysone receptor A1"/>
    <property type="match status" value="1"/>
</dbReference>
<dbReference type="Pfam" id="PF00104">
    <property type="entry name" value="Hormone_recep"/>
    <property type="match status" value="1"/>
</dbReference>
<dbReference type="GO" id="GO:0035100">
    <property type="term" value="F:ecdysone binding"/>
    <property type="evidence" value="ECO:0007669"/>
    <property type="project" value="InterPro"/>
</dbReference>
<feature type="domain" description="NR LBD" evidence="17">
    <location>
        <begin position="230"/>
        <end position="463"/>
    </location>
</feature>
<evidence type="ECO:0000256" key="14">
    <source>
        <dbReference type="RuleBase" id="RU004334"/>
    </source>
</evidence>
<dbReference type="GO" id="GO:0090575">
    <property type="term" value="C:RNA polymerase II transcription regulator complex"/>
    <property type="evidence" value="ECO:0007669"/>
    <property type="project" value="TreeGrafter"/>
</dbReference>
<keyword evidence="6 14" id="KW-0238">DNA-binding</keyword>
<dbReference type="RefSeq" id="XP_009067232.1">
    <property type="nucleotide sequence ID" value="XM_009068984.1"/>
</dbReference>
<dbReference type="Pfam" id="PF00105">
    <property type="entry name" value="zf-C4"/>
    <property type="match status" value="1"/>
</dbReference>
<evidence type="ECO:0000256" key="1">
    <source>
        <dbReference type="ARBA" id="ARBA00022052"/>
    </source>
</evidence>
<dbReference type="GO" id="GO:0045944">
    <property type="term" value="P:positive regulation of transcription by RNA polymerase II"/>
    <property type="evidence" value="ECO:0007669"/>
    <property type="project" value="TreeGrafter"/>
</dbReference>
<evidence type="ECO:0000256" key="12">
    <source>
        <dbReference type="ARBA" id="ARBA00033003"/>
    </source>
</evidence>
<evidence type="ECO:0000256" key="10">
    <source>
        <dbReference type="ARBA" id="ARBA00029963"/>
    </source>
</evidence>
<dbReference type="InterPro" id="IPR003069">
    <property type="entry name" value="Ecdystd_rcpt"/>
</dbReference>
<dbReference type="OrthoDB" id="5837785at2759"/>
<evidence type="ECO:0000256" key="6">
    <source>
        <dbReference type="ARBA" id="ARBA00023125"/>
    </source>
</evidence>
<dbReference type="EMBL" id="KB204047">
    <property type="protein sequence ID" value="ESO82067.1"/>
    <property type="molecule type" value="Genomic_DNA"/>
</dbReference>
<dbReference type="PROSITE" id="PS00031">
    <property type="entry name" value="NUCLEAR_REC_DBD_1"/>
    <property type="match status" value="1"/>
</dbReference>
<dbReference type="GeneID" id="20241382"/>
<evidence type="ECO:0000256" key="9">
    <source>
        <dbReference type="ARBA" id="ARBA00023242"/>
    </source>
</evidence>